<reference evidence="2 3" key="1">
    <citation type="submission" date="2020-08" db="EMBL/GenBank/DDBJ databases">
        <title>Sequencing the genomes of 1000 actinobacteria strains.</title>
        <authorList>
            <person name="Klenk H.-P."/>
        </authorList>
    </citation>
    <scope>NUCLEOTIDE SEQUENCE [LARGE SCALE GENOMIC DNA]</scope>
    <source>
        <strain evidence="2 3">DSM 46659</strain>
    </source>
</reference>
<name>A0A7W9YN21_9ACTN</name>
<proteinExistence type="predicted"/>
<dbReference type="Proteomes" id="UP000546642">
    <property type="component" value="Unassembled WGS sequence"/>
</dbReference>
<dbReference type="AlphaFoldDB" id="A0A7W9YN21"/>
<dbReference type="Pfam" id="PF04149">
    <property type="entry name" value="DUF397"/>
    <property type="match status" value="1"/>
</dbReference>
<sequence length="65" mass="7123">MSETNPRPLLFHKSSYSANSANCVEVAATDNGAAVRDSKQPHHGHLLFAAAEWRAFLHDLRAGHI</sequence>
<comment type="caution">
    <text evidence="2">The sequence shown here is derived from an EMBL/GenBank/DDBJ whole genome shotgun (WGS) entry which is preliminary data.</text>
</comment>
<gene>
    <name evidence="2" type="ORF">HNR23_005079</name>
</gene>
<accession>A0A7W9YN21</accession>
<organism evidence="2 3">
    <name type="scientific">Nocardiopsis mwathae</name>
    <dbReference type="NCBI Taxonomy" id="1472723"/>
    <lineage>
        <taxon>Bacteria</taxon>
        <taxon>Bacillati</taxon>
        <taxon>Actinomycetota</taxon>
        <taxon>Actinomycetes</taxon>
        <taxon>Streptosporangiales</taxon>
        <taxon>Nocardiopsidaceae</taxon>
        <taxon>Nocardiopsis</taxon>
    </lineage>
</organism>
<dbReference type="InterPro" id="IPR007278">
    <property type="entry name" value="DUF397"/>
</dbReference>
<keyword evidence="3" id="KW-1185">Reference proteome</keyword>
<evidence type="ECO:0000313" key="2">
    <source>
        <dbReference type="EMBL" id="MBB6175019.1"/>
    </source>
</evidence>
<dbReference type="RefSeq" id="WP_184079427.1">
    <property type="nucleotide sequence ID" value="NZ_JACHDS010000001.1"/>
</dbReference>
<protein>
    <recommendedName>
        <fullName evidence="1">DUF397 domain-containing protein</fullName>
    </recommendedName>
</protein>
<dbReference type="EMBL" id="JACHDS010000001">
    <property type="protein sequence ID" value="MBB6175019.1"/>
    <property type="molecule type" value="Genomic_DNA"/>
</dbReference>
<evidence type="ECO:0000313" key="3">
    <source>
        <dbReference type="Proteomes" id="UP000546642"/>
    </source>
</evidence>
<feature type="domain" description="DUF397" evidence="1">
    <location>
        <begin position="11"/>
        <end position="61"/>
    </location>
</feature>
<evidence type="ECO:0000259" key="1">
    <source>
        <dbReference type="Pfam" id="PF04149"/>
    </source>
</evidence>